<feature type="DNA-binding region" description="H-T-H motif" evidence="2">
    <location>
        <begin position="29"/>
        <end position="48"/>
    </location>
</feature>
<keyword evidence="1 2" id="KW-0238">DNA-binding</keyword>
<dbReference type="GO" id="GO:0000976">
    <property type="term" value="F:transcription cis-regulatory region binding"/>
    <property type="evidence" value="ECO:0007669"/>
    <property type="project" value="TreeGrafter"/>
</dbReference>
<proteinExistence type="predicted"/>
<evidence type="ECO:0000256" key="2">
    <source>
        <dbReference type="PROSITE-ProRule" id="PRU00335"/>
    </source>
</evidence>
<feature type="domain" description="HTH tetR-type" evidence="3">
    <location>
        <begin position="6"/>
        <end position="66"/>
    </location>
</feature>
<sequence length="195" mass="20569">MLSEDRTAKSAIRDAAIELFGTYGPDAVSLRAVAAAAGVSQPLIIKHFGSRHGLKEAADAHVLALAREALEPLITGGAMPDRGIADVLASTPVTRYLAYLLIGNGPHADEAFTSLQRFSVVLVERLAAAGMVASGTDHERLATVLLAHDLSAALLRERIIRALGEDPLSETGLEQWRDLVGRLYNGTVLGPAPMG</sequence>
<dbReference type="Pfam" id="PF00440">
    <property type="entry name" value="TetR_N"/>
    <property type="match status" value="1"/>
</dbReference>
<comment type="caution">
    <text evidence="4">The sequence shown here is derived from an EMBL/GenBank/DDBJ whole genome shotgun (WGS) entry which is preliminary data.</text>
</comment>
<dbReference type="InterPro" id="IPR009057">
    <property type="entry name" value="Homeodomain-like_sf"/>
</dbReference>
<accession>A0A7W8VF49</accession>
<keyword evidence="5" id="KW-1185">Reference proteome</keyword>
<organism evidence="4 5">
    <name type="scientific">Nocardiopsis composta</name>
    <dbReference type="NCBI Taxonomy" id="157465"/>
    <lineage>
        <taxon>Bacteria</taxon>
        <taxon>Bacillati</taxon>
        <taxon>Actinomycetota</taxon>
        <taxon>Actinomycetes</taxon>
        <taxon>Streptosporangiales</taxon>
        <taxon>Nocardiopsidaceae</taxon>
        <taxon>Nocardiopsis</taxon>
    </lineage>
</organism>
<reference evidence="4 5" key="1">
    <citation type="submission" date="2020-08" db="EMBL/GenBank/DDBJ databases">
        <title>Sequencing the genomes of 1000 actinobacteria strains.</title>
        <authorList>
            <person name="Klenk H.-P."/>
        </authorList>
    </citation>
    <scope>NUCLEOTIDE SEQUENCE [LARGE SCALE GENOMIC DNA]</scope>
    <source>
        <strain evidence="4 5">DSM 44551</strain>
    </source>
</reference>
<dbReference type="EMBL" id="JACHDB010000001">
    <property type="protein sequence ID" value="MBB5434037.1"/>
    <property type="molecule type" value="Genomic_DNA"/>
</dbReference>
<gene>
    <name evidence="4" type="ORF">HDA36_004121</name>
</gene>
<dbReference type="InterPro" id="IPR050109">
    <property type="entry name" value="HTH-type_TetR-like_transc_reg"/>
</dbReference>
<dbReference type="RefSeq" id="WP_184394317.1">
    <property type="nucleotide sequence ID" value="NZ_BAAAJD010000124.1"/>
</dbReference>
<dbReference type="SUPFAM" id="SSF46689">
    <property type="entry name" value="Homeodomain-like"/>
    <property type="match status" value="1"/>
</dbReference>
<evidence type="ECO:0000313" key="4">
    <source>
        <dbReference type="EMBL" id="MBB5434037.1"/>
    </source>
</evidence>
<dbReference type="InterPro" id="IPR001647">
    <property type="entry name" value="HTH_TetR"/>
</dbReference>
<name>A0A7W8VF49_9ACTN</name>
<evidence type="ECO:0000259" key="3">
    <source>
        <dbReference type="PROSITE" id="PS50977"/>
    </source>
</evidence>
<dbReference type="Proteomes" id="UP000572635">
    <property type="component" value="Unassembled WGS sequence"/>
</dbReference>
<dbReference type="PANTHER" id="PTHR30055">
    <property type="entry name" value="HTH-TYPE TRANSCRIPTIONAL REGULATOR RUTR"/>
    <property type="match status" value="1"/>
</dbReference>
<dbReference type="GO" id="GO:0003700">
    <property type="term" value="F:DNA-binding transcription factor activity"/>
    <property type="evidence" value="ECO:0007669"/>
    <property type="project" value="TreeGrafter"/>
</dbReference>
<dbReference type="Gene3D" id="1.10.357.10">
    <property type="entry name" value="Tetracycline Repressor, domain 2"/>
    <property type="match status" value="1"/>
</dbReference>
<evidence type="ECO:0000313" key="5">
    <source>
        <dbReference type="Proteomes" id="UP000572635"/>
    </source>
</evidence>
<dbReference type="PROSITE" id="PS50977">
    <property type="entry name" value="HTH_TETR_2"/>
    <property type="match status" value="1"/>
</dbReference>
<dbReference type="PANTHER" id="PTHR30055:SF209">
    <property type="entry name" value="POSSIBLE TRANSCRIPTIONAL REGULATORY PROTEIN (PROBABLY TETR-FAMILY)"/>
    <property type="match status" value="1"/>
</dbReference>
<protein>
    <submittedName>
        <fullName evidence="4">AcrR family transcriptional regulator</fullName>
    </submittedName>
</protein>
<dbReference type="AlphaFoldDB" id="A0A7W8VF49"/>
<dbReference type="PRINTS" id="PR00455">
    <property type="entry name" value="HTHTETR"/>
</dbReference>
<evidence type="ECO:0000256" key="1">
    <source>
        <dbReference type="ARBA" id="ARBA00023125"/>
    </source>
</evidence>